<dbReference type="EMBL" id="JAQZSM010000002">
    <property type="protein sequence ID" value="MDD7970165.1"/>
    <property type="molecule type" value="Genomic_DNA"/>
</dbReference>
<proteinExistence type="predicted"/>
<name>A0ABT5T4X2_9RHOB</name>
<dbReference type="SUPFAM" id="SSF53955">
    <property type="entry name" value="Lysozyme-like"/>
    <property type="match status" value="1"/>
</dbReference>
<evidence type="ECO:0000313" key="3">
    <source>
        <dbReference type="Proteomes" id="UP001431784"/>
    </source>
</evidence>
<feature type="signal peptide" evidence="1">
    <location>
        <begin position="1"/>
        <end position="29"/>
    </location>
</feature>
<reference evidence="2" key="1">
    <citation type="submission" date="2023-02" db="EMBL/GenBank/DDBJ databases">
        <title>Description of Roseinatronobacter alkalisoli sp. nov., an alkaliphilic bacerium isolated from soda soil.</title>
        <authorList>
            <person name="Wei W."/>
        </authorList>
    </citation>
    <scope>NUCLEOTIDE SEQUENCE</scope>
    <source>
        <strain evidence="2">HJB301</strain>
    </source>
</reference>
<dbReference type="InterPro" id="IPR023346">
    <property type="entry name" value="Lysozyme-like_dom_sf"/>
</dbReference>
<sequence length="240" mass="25414">MRKTNIAVAAMLLLVHGITSGILVSAAQARNAALTDPAQLCLAAARQAAQYHDVPFDVMHKIALVETGRQTATGMAPWPWAVHANGQGHWPATRDGALAIIRNALDGGHSNIDIGCFQINYHWHARHFPSLDIMLDPARNADYAAQLLHGHFQRLGTWADAVGAYHSATPELAQRYVARFNALAAPAGPAPSPAASPAAPYGQSTYALLQPGDGGVMGSLVSLSLLQAAQPIVETGTRQR</sequence>
<accession>A0ABT5T4X2</accession>
<organism evidence="2 3">
    <name type="scientific">Roseinatronobacter alkalisoli</name>
    <dbReference type="NCBI Taxonomy" id="3028235"/>
    <lineage>
        <taxon>Bacteria</taxon>
        <taxon>Pseudomonadati</taxon>
        <taxon>Pseudomonadota</taxon>
        <taxon>Alphaproteobacteria</taxon>
        <taxon>Rhodobacterales</taxon>
        <taxon>Paracoccaceae</taxon>
        <taxon>Roseinatronobacter</taxon>
    </lineage>
</organism>
<comment type="caution">
    <text evidence="2">The sequence shown here is derived from an EMBL/GenBank/DDBJ whole genome shotgun (WGS) entry which is preliminary data.</text>
</comment>
<gene>
    <name evidence="2" type="ORF">PUT78_03550</name>
</gene>
<evidence type="ECO:0000313" key="2">
    <source>
        <dbReference type="EMBL" id="MDD7970165.1"/>
    </source>
</evidence>
<feature type="chain" id="PRO_5047452256" evidence="1">
    <location>
        <begin position="30"/>
        <end position="240"/>
    </location>
</feature>
<dbReference type="RefSeq" id="WP_274350730.1">
    <property type="nucleotide sequence ID" value="NZ_JAQZSM010000002.1"/>
</dbReference>
<dbReference type="Proteomes" id="UP001431784">
    <property type="component" value="Unassembled WGS sequence"/>
</dbReference>
<keyword evidence="3" id="KW-1185">Reference proteome</keyword>
<evidence type="ECO:0000256" key="1">
    <source>
        <dbReference type="SAM" id="SignalP"/>
    </source>
</evidence>
<keyword evidence="1" id="KW-0732">Signal</keyword>
<protein>
    <submittedName>
        <fullName evidence="2">Transglycosylase SLT domain-containing protein</fullName>
    </submittedName>
</protein>